<dbReference type="InterPro" id="IPR001314">
    <property type="entry name" value="Peptidase_S1A"/>
</dbReference>
<dbReference type="GO" id="GO:0005576">
    <property type="term" value="C:extracellular region"/>
    <property type="evidence" value="ECO:0007669"/>
    <property type="project" value="UniProtKB-SubCell"/>
</dbReference>
<dbReference type="SUPFAM" id="SSF50494">
    <property type="entry name" value="Trypsin-like serine proteases"/>
    <property type="match status" value="4"/>
</dbReference>
<dbReference type="InterPro" id="IPR001254">
    <property type="entry name" value="Trypsin_dom"/>
</dbReference>
<dbReference type="STRING" id="7168.A0A182N5Z8"/>
<comment type="subcellular location">
    <subcellularLocation>
        <location evidence="1">Secreted</location>
    </subcellularLocation>
</comment>
<feature type="chain" id="PRO_5008129355" description="Peptidase S1 domain-containing protein" evidence="10">
    <location>
        <begin position="22"/>
        <end position="1117"/>
    </location>
</feature>
<keyword evidence="13" id="KW-1185">Reference proteome</keyword>
<dbReference type="InterPro" id="IPR009003">
    <property type="entry name" value="Peptidase_S1_PA"/>
</dbReference>
<dbReference type="InterPro" id="IPR043504">
    <property type="entry name" value="Peptidase_S1_PA_chymotrypsin"/>
</dbReference>
<keyword evidence="2" id="KW-0964">Secreted</keyword>
<evidence type="ECO:0000256" key="1">
    <source>
        <dbReference type="ARBA" id="ARBA00004613"/>
    </source>
</evidence>
<feature type="signal peptide" evidence="10">
    <location>
        <begin position="1"/>
        <end position="21"/>
    </location>
</feature>
<evidence type="ECO:0000256" key="7">
    <source>
        <dbReference type="ARBA" id="ARBA00023145"/>
    </source>
</evidence>
<dbReference type="GO" id="GO:0004252">
    <property type="term" value="F:serine-type endopeptidase activity"/>
    <property type="evidence" value="ECO:0007669"/>
    <property type="project" value="InterPro"/>
</dbReference>
<dbReference type="InterPro" id="IPR051333">
    <property type="entry name" value="CLIP_Serine_Protease"/>
</dbReference>
<dbReference type="Gene3D" id="2.40.10.10">
    <property type="entry name" value="Trypsin-like serine proteases"/>
    <property type="match status" value="4"/>
</dbReference>
<evidence type="ECO:0000256" key="9">
    <source>
        <dbReference type="ARBA" id="ARBA00024195"/>
    </source>
</evidence>
<evidence type="ECO:0000256" key="5">
    <source>
        <dbReference type="ARBA" id="ARBA00022801"/>
    </source>
</evidence>
<keyword evidence="5" id="KW-0378">Hydrolase</keyword>
<feature type="domain" description="Peptidase S1" evidence="11">
    <location>
        <begin position="609"/>
        <end position="857"/>
    </location>
</feature>
<dbReference type="PANTHER" id="PTHR24260:SF136">
    <property type="entry name" value="GH08193P-RELATED"/>
    <property type="match status" value="1"/>
</dbReference>
<dbReference type="PROSITE" id="PS50240">
    <property type="entry name" value="TRYPSIN_DOM"/>
    <property type="match status" value="4"/>
</dbReference>
<dbReference type="PANTHER" id="PTHR24260">
    <property type="match status" value="1"/>
</dbReference>
<evidence type="ECO:0000313" key="13">
    <source>
        <dbReference type="Proteomes" id="UP000075884"/>
    </source>
</evidence>
<evidence type="ECO:0000256" key="10">
    <source>
        <dbReference type="SAM" id="SignalP"/>
    </source>
</evidence>
<evidence type="ECO:0000256" key="2">
    <source>
        <dbReference type="ARBA" id="ARBA00022525"/>
    </source>
</evidence>
<keyword evidence="7" id="KW-0865">Zymogen</keyword>
<comment type="similarity">
    <text evidence="9">Belongs to the peptidase S1 family. CLIP subfamily.</text>
</comment>
<keyword evidence="8" id="KW-1015">Disulfide bond</keyword>
<evidence type="ECO:0000256" key="3">
    <source>
        <dbReference type="ARBA" id="ARBA00022670"/>
    </source>
</evidence>
<reference evidence="12" key="2">
    <citation type="submission" date="2020-05" db="UniProtKB">
        <authorList>
            <consortium name="EnsemblMetazoa"/>
        </authorList>
    </citation>
    <scope>IDENTIFICATION</scope>
    <source>
        <strain evidence="12">WRAIR2</strain>
    </source>
</reference>
<feature type="domain" description="Peptidase S1" evidence="11">
    <location>
        <begin position="35"/>
        <end position="282"/>
    </location>
</feature>
<proteinExistence type="inferred from homology"/>
<keyword evidence="4 10" id="KW-0732">Signal</keyword>
<accession>A0A182N5Z8</accession>
<evidence type="ECO:0000259" key="11">
    <source>
        <dbReference type="PROSITE" id="PS50240"/>
    </source>
</evidence>
<dbReference type="SMART" id="SM00020">
    <property type="entry name" value="Tryp_SPc"/>
    <property type="match status" value="2"/>
</dbReference>
<evidence type="ECO:0000313" key="12">
    <source>
        <dbReference type="EnsemblMetazoa" id="ADIR003069-PA"/>
    </source>
</evidence>
<dbReference type="Pfam" id="PF00089">
    <property type="entry name" value="Trypsin"/>
    <property type="match status" value="4"/>
</dbReference>
<dbReference type="Proteomes" id="UP000075884">
    <property type="component" value="Unassembled WGS sequence"/>
</dbReference>
<evidence type="ECO:0000256" key="6">
    <source>
        <dbReference type="ARBA" id="ARBA00022825"/>
    </source>
</evidence>
<protein>
    <recommendedName>
        <fullName evidence="11">Peptidase S1 domain-containing protein</fullName>
    </recommendedName>
</protein>
<reference evidence="13" key="1">
    <citation type="submission" date="2013-03" db="EMBL/GenBank/DDBJ databases">
        <title>The Genome Sequence of Anopheles dirus WRAIR2.</title>
        <authorList>
            <consortium name="The Broad Institute Genomics Platform"/>
            <person name="Neafsey D.E."/>
            <person name="Walton C."/>
            <person name="Walker B."/>
            <person name="Young S.K."/>
            <person name="Zeng Q."/>
            <person name="Gargeya S."/>
            <person name="Fitzgerald M."/>
            <person name="Haas B."/>
            <person name="Abouelleil A."/>
            <person name="Allen A.W."/>
            <person name="Alvarado L."/>
            <person name="Arachchi H.M."/>
            <person name="Berlin A.M."/>
            <person name="Chapman S.B."/>
            <person name="Gainer-Dewar J."/>
            <person name="Goldberg J."/>
            <person name="Griggs A."/>
            <person name="Gujja S."/>
            <person name="Hansen M."/>
            <person name="Howarth C."/>
            <person name="Imamovic A."/>
            <person name="Ireland A."/>
            <person name="Larimer J."/>
            <person name="McCowan C."/>
            <person name="Murphy C."/>
            <person name="Pearson M."/>
            <person name="Poon T.W."/>
            <person name="Priest M."/>
            <person name="Roberts A."/>
            <person name="Saif S."/>
            <person name="Shea T."/>
            <person name="Sisk P."/>
            <person name="Sykes S."/>
            <person name="Wortman J."/>
            <person name="Nusbaum C."/>
            <person name="Birren B."/>
        </authorList>
    </citation>
    <scope>NUCLEOTIDE SEQUENCE [LARGE SCALE GENOMIC DNA]</scope>
    <source>
        <strain evidence="13">WRAIR2</strain>
    </source>
</reference>
<dbReference type="PROSITE" id="PS00134">
    <property type="entry name" value="TRYPSIN_HIS"/>
    <property type="match status" value="2"/>
</dbReference>
<dbReference type="VEuPathDB" id="VectorBase:ADIR003069"/>
<organism evidence="12 13">
    <name type="scientific">Anopheles dirus</name>
    <dbReference type="NCBI Taxonomy" id="7168"/>
    <lineage>
        <taxon>Eukaryota</taxon>
        <taxon>Metazoa</taxon>
        <taxon>Ecdysozoa</taxon>
        <taxon>Arthropoda</taxon>
        <taxon>Hexapoda</taxon>
        <taxon>Insecta</taxon>
        <taxon>Pterygota</taxon>
        <taxon>Neoptera</taxon>
        <taxon>Endopterygota</taxon>
        <taxon>Diptera</taxon>
        <taxon>Nematocera</taxon>
        <taxon>Culicoidea</taxon>
        <taxon>Culicidae</taxon>
        <taxon>Anophelinae</taxon>
        <taxon>Anopheles</taxon>
    </lineage>
</organism>
<evidence type="ECO:0000256" key="4">
    <source>
        <dbReference type="ARBA" id="ARBA00022729"/>
    </source>
</evidence>
<dbReference type="PRINTS" id="PR00722">
    <property type="entry name" value="CHYMOTRYPSIN"/>
</dbReference>
<dbReference type="FunFam" id="2.40.10.10:FF:000146">
    <property type="entry name" value="Serine protease 53"/>
    <property type="match status" value="2"/>
</dbReference>
<evidence type="ECO:0000256" key="8">
    <source>
        <dbReference type="ARBA" id="ARBA00023157"/>
    </source>
</evidence>
<sequence>MKTVPALALLLTVFEFGLITSLYCGQRLVKHNNLIFGGQNSTPGKWPWHASITHRTGSTFNVVCGGSIIDKDTILTAAHCLHSAHGIIATNRVLLHVGRNQLSVNDVQTRSYVPEEFFIHPGYRQHHIKDDIALIKLANHVEITDYIQPVCVWPATDSQDEVVGKLGTVIGFGLKDTTAMSDVLLEAEVPVVDLWDCLESNRDAFGSQLSRTMLCAGGRDSVGPCNGDSGGGLFFEYPNGWYIRGIVSFAPNTQGEAICDPTQYAVYTDVAKYYEWIRETLNWQTTVATDTSLTHAVVNLNQCGLETSLYEDEWQKDRTVAYSWSTRLEISDENYSQKECSAILITEWHLLTVASCVNDVDLKEARYGNSVFSGKKFPIKICLLFSSITVRLGNYNIAGLAEPQIRNIEQIVVHDEYAGLRYVNNLAILKMNHQADSTNDAVSWICLDYLNNLPDDTYTISERNMDYPKYFELFGAEIIPFDKCQKEGEEKDISLPADGSVFCVNATPRLVNSLNPTYVGVPGALTTYKSSRNYLLGLLPQLLPNVENTTFVPVVKTEFYFDWIQKTLETKMRTLPSFVLATLMLVVGTGPTIPAQHCGQRKIRYSQLIFGGQSASPGRWPWHATITHQHKRSFTVSCGGNIIDKTTILTAAHCLYTPHGLIATNRVLVHVARNHLTVTDIHTKSYVAYEFIIHPGFKQFEVADDVALIKLANQIEMNDYIQPVCLWPATDSQKDVIGKLGTVIGFGMKDAVNVSEVLLETEVKVVKLFDCFTSNREVFGPILTSKMLCAGSRDGVGPCNGDSGGGLFFERPAGGWYIRAIVSYAPNKLGEKICDPYEYAVYTDVAQYMDWIQQKLGGELPIITSPTTAGLVNRNGCGFQSSLYTTEQLVAYPWATRLEFLDGTDKECHAFLITEWHLLTAATCVEDMNYRQLRLLVRLGNYNIPGLPAPQVRRIETIVIHHGFDTRTNNTNNIALLRMNQRAYNTGLFVNWVCLNYFNSFQTDTPQTISEANSEYESNFELFEALPTSFEVCWNSCERKNILLPTDGSYTCAHAIPHRTIYKRPKREGIPGALTTFVSSRYTLLGLLPEYLPNRLDLSFVQVLKIEHYFDWIQQNL</sequence>
<dbReference type="EnsemblMetazoa" id="ADIR003069-RA">
    <property type="protein sequence ID" value="ADIR003069-PA"/>
    <property type="gene ID" value="ADIR003069"/>
</dbReference>
<feature type="domain" description="Peptidase S1" evidence="11">
    <location>
        <begin position="855"/>
        <end position="1117"/>
    </location>
</feature>
<feature type="domain" description="Peptidase S1" evidence="11">
    <location>
        <begin position="297"/>
        <end position="569"/>
    </location>
</feature>
<dbReference type="InterPro" id="IPR018114">
    <property type="entry name" value="TRYPSIN_HIS"/>
</dbReference>
<dbReference type="AlphaFoldDB" id="A0A182N5Z8"/>
<keyword evidence="6" id="KW-0720">Serine protease</keyword>
<keyword evidence="3" id="KW-0645">Protease</keyword>
<dbReference type="CDD" id="cd00190">
    <property type="entry name" value="Tryp_SPc"/>
    <property type="match status" value="2"/>
</dbReference>
<name>A0A182N5Z8_9DIPT</name>
<dbReference type="GO" id="GO:0006508">
    <property type="term" value="P:proteolysis"/>
    <property type="evidence" value="ECO:0007669"/>
    <property type="project" value="UniProtKB-KW"/>
</dbReference>